<proteinExistence type="predicted"/>
<accession>A0A382PEF8</accession>
<reference evidence="1" key="1">
    <citation type="submission" date="2018-05" db="EMBL/GenBank/DDBJ databases">
        <authorList>
            <person name="Lanie J.A."/>
            <person name="Ng W.-L."/>
            <person name="Kazmierczak K.M."/>
            <person name="Andrzejewski T.M."/>
            <person name="Davidsen T.M."/>
            <person name="Wayne K.J."/>
            <person name="Tettelin H."/>
            <person name="Glass J.I."/>
            <person name="Rusch D."/>
            <person name="Podicherti R."/>
            <person name="Tsui H.-C.T."/>
            <person name="Winkler M.E."/>
        </authorList>
    </citation>
    <scope>NUCLEOTIDE SEQUENCE</scope>
</reference>
<feature type="non-terminal residue" evidence="1">
    <location>
        <position position="89"/>
    </location>
</feature>
<organism evidence="1">
    <name type="scientific">marine metagenome</name>
    <dbReference type="NCBI Taxonomy" id="408172"/>
    <lineage>
        <taxon>unclassified sequences</taxon>
        <taxon>metagenomes</taxon>
        <taxon>ecological metagenomes</taxon>
    </lineage>
</organism>
<dbReference type="EMBL" id="UINC01106493">
    <property type="protein sequence ID" value="SVC71200.1"/>
    <property type="molecule type" value="Genomic_DNA"/>
</dbReference>
<name>A0A382PEF8_9ZZZZ</name>
<evidence type="ECO:0000313" key="1">
    <source>
        <dbReference type="EMBL" id="SVC71200.1"/>
    </source>
</evidence>
<dbReference type="AlphaFoldDB" id="A0A382PEF8"/>
<gene>
    <name evidence="1" type="ORF">METZ01_LOCUS324054</name>
</gene>
<sequence length="89" mass="10145">MSSAVFFVVFSWFSISKSIKVRSQHVRAAPIPLLEHYTPRACVLHISERSATLASVRTHTFKTGGFNSAHRRCKPELHPPTETFFLYII</sequence>
<protein>
    <submittedName>
        <fullName evidence="1">Uncharacterized protein</fullName>
    </submittedName>
</protein>